<feature type="compositionally biased region" description="Low complexity" evidence="1">
    <location>
        <begin position="29"/>
        <end position="42"/>
    </location>
</feature>
<name>A0AAE6UKD9_EHRRU</name>
<organism evidence="2 3">
    <name type="scientific">Ehrlichia ruminantium</name>
    <name type="common">heartwater rickettsia</name>
    <name type="synonym">Cowdria ruminantium</name>
    <dbReference type="NCBI Taxonomy" id="779"/>
    <lineage>
        <taxon>Bacteria</taxon>
        <taxon>Pseudomonadati</taxon>
        <taxon>Pseudomonadota</taxon>
        <taxon>Alphaproteobacteria</taxon>
        <taxon>Rickettsiales</taxon>
        <taxon>Anaplasmataceae</taxon>
        <taxon>Ehrlichia</taxon>
    </lineage>
</organism>
<evidence type="ECO:0000313" key="3">
    <source>
        <dbReference type="Proteomes" id="UP000422822"/>
    </source>
</evidence>
<accession>A0AAE6UKD9</accession>
<evidence type="ECO:0000313" key="2">
    <source>
        <dbReference type="EMBL" id="QGR03058.1"/>
    </source>
</evidence>
<feature type="compositionally biased region" description="Polar residues" evidence="1">
    <location>
        <begin position="1"/>
        <end position="11"/>
    </location>
</feature>
<dbReference type="RefSeq" id="WP_158406225.1">
    <property type="nucleotide sequence ID" value="NZ_CP033454.1"/>
</dbReference>
<protein>
    <submittedName>
        <fullName evidence="2">Uncharacterized protein</fullName>
    </submittedName>
</protein>
<evidence type="ECO:0000256" key="1">
    <source>
        <dbReference type="SAM" id="MobiDB-lite"/>
    </source>
</evidence>
<gene>
    <name evidence="2" type="ORF">EDL80_00270</name>
</gene>
<keyword evidence="3" id="KW-1185">Reference proteome</keyword>
<dbReference type="EMBL" id="CP033455">
    <property type="protein sequence ID" value="QGR03058.1"/>
    <property type="molecule type" value="Genomic_DNA"/>
</dbReference>
<feature type="region of interest" description="Disordered" evidence="1">
    <location>
        <begin position="1"/>
        <end position="50"/>
    </location>
</feature>
<dbReference type="Proteomes" id="UP000422822">
    <property type="component" value="Chromosome"/>
</dbReference>
<proteinExistence type="predicted"/>
<reference evidence="2 3" key="1">
    <citation type="submission" date="2018-10" db="EMBL/GenBank/DDBJ databases">
        <title>Propagation and draft genome sequences of three atypical Erhlichia ruminantium isolates.</title>
        <authorList>
            <person name="Liebenberg J."/>
            <person name="Steyn H."/>
            <person name="Josemans A."/>
            <person name="Zweygarth E."/>
        </authorList>
    </citation>
    <scope>NUCLEOTIDE SEQUENCE [LARGE SCALE GENOMIC DNA]</scope>
    <source>
        <strain evidence="2 3">Omatjenne</strain>
    </source>
</reference>
<dbReference type="AlphaFoldDB" id="A0AAE6UKD9"/>
<sequence length="118" mass="13802">MENVNKASSSDEILKNDKIKKSVTRKRNTYNTTTQRTTKANKSITANKLQNIQDIQDTRNKQDMQDSNVQDNIESINLKSTDSNNEIVYNTQLKDETSQTKQHGFFKDLWYSLREYFS</sequence>